<protein>
    <submittedName>
        <fullName evidence="1">Uncharacterized protein</fullName>
    </submittedName>
</protein>
<reference evidence="1" key="1">
    <citation type="submission" date="2013-11" db="EMBL/GenBank/DDBJ databases">
        <title>The Genome Sequence of Phytophthora parasitica IAC_01/95.</title>
        <authorList>
            <consortium name="The Broad Institute Genomics Platform"/>
            <person name="Russ C."/>
            <person name="Tyler B."/>
            <person name="Panabieres F."/>
            <person name="Shan W."/>
            <person name="Tripathy S."/>
            <person name="Grunwald N."/>
            <person name="Machado M."/>
            <person name="Johnson C.S."/>
            <person name="Arredondo F."/>
            <person name="Hong C."/>
            <person name="Coffey M."/>
            <person name="Young S.K."/>
            <person name="Zeng Q."/>
            <person name="Gargeya S."/>
            <person name="Fitzgerald M."/>
            <person name="Abouelleil A."/>
            <person name="Alvarado L."/>
            <person name="Chapman S.B."/>
            <person name="Gainer-Dewar J."/>
            <person name="Goldberg J."/>
            <person name="Griggs A."/>
            <person name="Gujja S."/>
            <person name="Hansen M."/>
            <person name="Howarth C."/>
            <person name="Imamovic A."/>
            <person name="Ireland A."/>
            <person name="Larimer J."/>
            <person name="McCowan C."/>
            <person name="Murphy C."/>
            <person name="Pearson M."/>
            <person name="Poon T.W."/>
            <person name="Priest M."/>
            <person name="Roberts A."/>
            <person name="Saif S."/>
            <person name="Shea T."/>
            <person name="Sykes S."/>
            <person name="Wortman J."/>
            <person name="Nusbaum C."/>
            <person name="Birren B."/>
        </authorList>
    </citation>
    <scope>NUCLEOTIDE SEQUENCE [LARGE SCALE GENOMIC DNA]</scope>
    <source>
        <strain evidence="1">IAC_01/95</strain>
    </source>
</reference>
<dbReference type="Proteomes" id="UP000054532">
    <property type="component" value="Unassembled WGS sequence"/>
</dbReference>
<name>W2MHA8_PHYNI</name>
<accession>W2MHA8</accession>
<sequence>MPKRTSLGNGVSSREAGSIFRAGVAVMKNPKKRKQGESNICTPRLALSSPFPRLVRFGISGSEARETQNHY</sequence>
<organism evidence="1">
    <name type="scientific">Phytophthora nicotianae</name>
    <name type="common">Potato buckeye rot agent</name>
    <name type="synonym">Phytophthora parasitica</name>
    <dbReference type="NCBI Taxonomy" id="4792"/>
    <lineage>
        <taxon>Eukaryota</taxon>
        <taxon>Sar</taxon>
        <taxon>Stramenopiles</taxon>
        <taxon>Oomycota</taxon>
        <taxon>Peronosporomycetes</taxon>
        <taxon>Peronosporales</taxon>
        <taxon>Peronosporaceae</taxon>
        <taxon>Phytophthora</taxon>
    </lineage>
</organism>
<dbReference type="AlphaFoldDB" id="W2MHA8"/>
<gene>
    <name evidence="1" type="ORF">L914_17431</name>
</gene>
<evidence type="ECO:0000313" key="1">
    <source>
        <dbReference type="EMBL" id="ETM35716.1"/>
    </source>
</evidence>
<dbReference type="EMBL" id="KI695435">
    <property type="protein sequence ID" value="ETM35716.1"/>
    <property type="molecule type" value="Genomic_DNA"/>
</dbReference>
<proteinExistence type="predicted"/>